<keyword evidence="2" id="KW-1003">Cell membrane</keyword>
<keyword evidence="4 6" id="KW-1133">Transmembrane helix</keyword>
<evidence type="ECO:0000256" key="2">
    <source>
        <dbReference type="ARBA" id="ARBA00022475"/>
    </source>
</evidence>
<accession>A0A9W6RNJ6</accession>
<dbReference type="InterPro" id="IPR010432">
    <property type="entry name" value="RDD"/>
</dbReference>
<evidence type="ECO:0000256" key="5">
    <source>
        <dbReference type="ARBA" id="ARBA00023136"/>
    </source>
</evidence>
<keyword evidence="5 6" id="KW-0472">Membrane</keyword>
<evidence type="ECO:0000256" key="3">
    <source>
        <dbReference type="ARBA" id="ARBA00022692"/>
    </source>
</evidence>
<dbReference type="EMBL" id="BSTJ01000009">
    <property type="protein sequence ID" value="GLY78749.1"/>
    <property type="molecule type" value="Genomic_DNA"/>
</dbReference>
<feature type="transmembrane region" description="Helical" evidence="6">
    <location>
        <begin position="54"/>
        <end position="72"/>
    </location>
</feature>
<evidence type="ECO:0000256" key="6">
    <source>
        <dbReference type="SAM" id="Phobius"/>
    </source>
</evidence>
<dbReference type="PANTHER" id="PTHR36115">
    <property type="entry name" value="PROLINE-RICH ANTIGEN HOMOLOG-RELATED"/>
    <property type="match status" value="1"/>
</dbReference>
<keyword evidence="3 6" id="KW-0812">Transmembrane</keyword>
<dbReference type="AlphaFoldDB" id="A0A9W6RNJ6"/>
<dbReference type="PANTHER" id="PTHR36115:SF6">
    <property type="entry name" value="PROLINE-RICH ANTIGEN HOMOLOG"/>
    <property type="match status" value="1"/>
</dbReference>
<dbReference type="Proteomes" id="UP001165135">
    <property type="component" value="Unassembled WGS sequence"/>
</dbReference>
<evidence type="ECO:0000256" key="4">
    <source>
        <dbReference type="ARBA" id="ARBA00022989"/>
    </source>
</evidence>
<gene>
    <name evidence="8" type="ORF">Airi01_070160</name>
</gene>
<dbReference type="GO" id="GO:0005886">
    <property type="term" value="C:plasma membrane"/>
    <property type="evidence" value="ECO:0007669"/>
    <property type="project" value="UniProtKB-SubCell"/>
</dbReference>
<sequence length="151" mass="16918">MMTRVSDPAGVVLRRYAQFALDRLVTTVPAAVVLVLGLRWTLHLPRNEGRMTPAYLAMAGFLLVVLVGNWFVEVWVPHRWLGGTPGMRCLGLRVVTERGETPGLRAYLIRWAMMIVDGYFFGLVGALSIALSPRHQRFGDMVARTLVVRRA</sequence>
<proteinExistence type="predicted"/>
<evidence type="ECO:0000313" key="8">
    <source>
        <dbReference type="EMBL" id="GLY78749.1"/>
    </source>
</evidence>
<evidence type="ECO:0000259" key="7">
    <source>
        <dbReference type="Pfam" id="PF06271"/>
    </source>
</evidence>
<dbReference type="InterPro" id="IPR051791">
    <property type="entry name" value="Pra-immunoreactive"/>
</dbReference>
<protein>
    <submittedName>
        <fullName evidence="8">Transporter</fullName>
    </submittedName>
</protein>
<feature type="transmembrane region" description="Helical" evidence="6">
    <location>
        <begin position="108"/>
        <end position="131"/>
    </location>
</feature>
<comment type="subcellular location">
    <subcellularLocation>
        <location evidence="1">Cell membrane</location>
        <topology evidence="1">Multi-pass membrane protein</topology>
    </subcellularLocation>
</comment>
<evidence type="ECO:0000256" key="1">
    <source>
        <dbReference type="ARBA" id="ARBA00004651"/>
    </source>
</evidence>
<name>A0A9W6RNJ6_9ACTN</name>
<evidence type="ECO:0000313" key="9">
    <source>
        <dbReference type="Proteomes" id="UP001165135"/>
    </source>
</evidence>
<feature type="transmembrane region" description="Helical" evidence="6">
    <location>
        <begin position="20"/>
        <end position="42"/>
    </location>
</feature>
<organism evidence="8 9">
    <name type="scientific">Actinoallomurus iriomotensis</name>
    <dbReference type="NCBI Taxonomy" id="478107"/>
    <lineage>
        <taxon>Bacteria</taxon>
        <taxon>Bacillati</taxon>
        <taxon>Actinomycetota</taxon>
        <taxon>Actinomycetes</taxon>
        <taxon>Streptosporangiales</taxon>
        <taxon>Thermomonosporaceae</taxon>
        <taxon>Actinoallomurus</taxon>
    </lineage>
</organism>
<dbReference type="Pfam" id="PF06271">
    <property type="entry name" value="RDD"/>
    <property type="match status" value="1"/>
</dbReference>
<feature type="domain" description="RDD" evidence="7">
    <location>
        <begin position="12"/>
        <end position="143"/>
    </location>
</feature>
<reference evidence="8" key="1">
    <citation type="submission" date="2023-03" db="EMBL/GenBank/DDBJ databases">
        <title>Actinoallomurus iriomotensis NBRC 103681.</title>
        <authorList>
            <person name="Ichikawa N."/>
            <person name="Sato H."/>
            <person name="Tonouchi N."/>
        </authorList>
    </citation>
    <scope>NUCLEOTIDE SEQUENCE</scope>
    <source>
        <strain evidence="8">NBRC 103681</strain>
    </source>
</reference>
<comment type="caution">
    <text evidence="8">The sequence shown here is derived from an EMBL/GenBank/DDBJ whole genome shotgun (WGS) entry which is preliminary data.</text>
</comment>